<name>A0A3D9SUU4_9ACTN</name>
<evidence type="ECO:0000313" key="1">
    <source>
        <dbReference type="EMBL" id="REE99739.1"/>
    </source>
</evidence>
<dbReference type="Gene3D" id="3.30.160.240">
    <property type="entry name" value="Rv1738"/>
    <property type="match status" value="1"/>
</dbReference>
<dbReference type="Proteomes" id="UP000256661">
    <property type="component" value="Unassembled WGS sequence"/>
</dbReference>
<dbReference type="InterPro" id="IPR038070">
    <property type="entry name" value="Rv2632c-like_sf"/>
</dbReference>
<gene>
    <name evidence="1" type="ORF">DFJ69_5255</name>
</gene>
<dbReference type="AlphaFoldDB" id="A0A3D9SUU4"/>
<dbReference type="EMBL" id="QTTT01000001">
    <property type="protein sequence ID" value="REE99739.1"/>
    <property type="molecule type" value="Genomic_DNA"/>
</dbReference>
<organism evidence="1 2">
    <name type="scientific">Thermomonospora umbrina</name>
    <dbReference type="NCBI Taxonomy" id="111806"/>
    <lineage>
        <taxon>Bacteria</taxon>
        <taxon>Bacillati</taxon>
        <taxon>Actinomycetota</taxon>
        <taxon>Actinomycetes</taxon>
        <taxon>Streptosporangiales</taxon>
        <taxon>Thermomonosporaceae</taxon>
        <taxon>Thermomonospora</taxon>
    </lineage>
</organism>
<accession>A0A3D9SUU4</accession>
<sequence>MNENKNWTLTVDIAEQERHTEAEARLTTAAGTTLTGRGIARRNPRDADVPSIGDELAVSRALSELSHGLLDAAAQEISQIEHRRVRLSR</sequence>
<dbReference type="Pfam" id="PF08962">
    <property type="entry name" value="Rv2632c-like"/>
    <property type="match status" value="1"/>
</dbReference>
<proteinExistence type="predicted"/>
<dbReference type="SUPFAM" id="SSF143212">
    <property type="entry name" value="Rv2632c-like"/>
    <property type="match status" value="1"/>
</dbReference>
<keyword evidence="2" id="KW-1185">Reference proteome</keyword>
<protein>
    <submittedName>
        <fullName evidence="1">Uncharacterized protein DUF1876</fullName>
    </submittedName>
</protein>
<reference evidence="1 2" key="1">
    <citation type="submission" date="2018-08" db="EMBL/GenBank/DDBJ databases">
        <title>Sequencing the genomes of 1000 actinobacteria strains.</title>
        <authorList>
            <person name="Klenk H.-P."/>
        </authorList>
    </citation>
    <scope>NUCLEOTIDE SEQUENCE [LARGE SCALE GENOMIC DNA]</scope>
    <source>
        <strain evidence="1 2">DSM 43927</strain>
    </source>
</reference>
<comment type="caution">
    <text evidence="1">The sequence shown here is derived from an EMBL/GenBank/DDBJ whole genome shotgun (WGS) entry which is preliminary data.</text>
</comment>
<evidence type="ECO:0000313" key="2">
    <source>
        <dbReference type="Proteomes" id="UP000256661"/>
    </source>
</evidence>
<dbReference type="OrthoDB" id="4828144at2"/>
<dbReference type="RefSeq" id="WP_116024995.1">
    <property type="nucleotide sequence ID" value="NZ_QTTT01000001.1"/>
</dbReference>
<dbReference type="InterPro" id="IPR015057">
    <property type="entry name" value="Rv2632c-like"/>
</dbReference>